<dbReference type="SFLD" id="SFLDS00003">
    <property type="entry name" value="Haloacid_Dehalogenase"/>
    <property type="match status" value="1"/>
</dbReference>
<comment type="caution">
    <text evidence="25">The sequence shown here is derived from an EMBL/GenBank/DDBJ whole genome shotgun (WGS) entry which is preliminary data.</text>
</comment>
<dbReference type="GO" id="GO:0097176">
    <property type="term" value="P:epoxide metabolic process"/>
    <property type="evidence" value="ECO:0007669"/>
    <property type="project" value="UniProtKB-ARBA"/>
</dbReference>
<comment type="subunit">
    <text evidence="5">Homodimer.</text>
</comment>
<gene>
    <name evidence="25" type="primary">Ephx2</name>
    <name evidence="25" type="ORF">GTO95_0000472</name>
</gene>
<comment type="catalytic activity">
    <reaction evidence="21">
        <text>(14R,15S)-epoxy-(5Z,8Z,11Z)-eicosatrienoate + H2O = (14R,15R)-dihydroxy-(5Z,8Z,11Z)-eicosatrienoate</text>
        <dbReference type="Rhea" id="RHEA:53976"/>
        <dbReference type="ChEBI" id="CHEBI:15377"/>
        <dbReference type="ChEBI" id="CHEBI:131965"/>
        <dbReference type="ChEBI" id="CHEBI:138003"/>
    </reaction>
    <physiologicalReaction direction="left-to-right" evidence="21">
        <dbReference type="Rhea" id="RHEA:53977"/>
    </physiologicalReaction>
</comment>
<keyword evidence="17" id="KW-0511">Multifunctional enzyme</keyword>
<dbReference type="PRINTS" id="PR00412">
    <property type="entry name" value="EPOXHYDRLASE"/>
</dbReference>
<evidence type="ECO:0000259" key="24">
    <source>
        <dbReference type="Pfam" id="PF00561"/>
    </source>
</evidence>
<evidence type="ECO:0000256" key="7">
    <source>
        <dbReference type="ARBA" id="ARBA00022490"/>
    </source>
</evidence>
<evidence type="ECO:0000256" key="11">
    <source>
        <dbReference type="ARBA" id="ARBA00022797"/>
    </source>
</evidence>
<dbReference type="CDD" id="cd02603">
    <property type="entry name" value="HAD_sEH-N_like"/>
    <property type="match status" value="1"/>
</dbReference>
<comment type="similarity">
    <text evidence="19">Belongs to the AB hydrolase superfamily. Epoxide hydrolase family.</text>
</comment>
<evidence type="ECO:0000256" key="2">
    <source>
        <dbReference type="ARBA" id="ARBA00001946"/>
    </source>
</evidence>
<dbReference type="Gene3D" id="1.10.150.240">
    <property type="entry name" value="Putative phosphatase, domain 2"/>
    <property type="match status" value="1"/>
</dbReference>
<dbReference type="FunFam" id="3.40.50.1820:FF:000067">
    <property type="entry name" value="Bifunctional epoxide hydrolase 2"/>
    <property type="match status" value="1"/>
</dbReference>
<evidence type="ECO:0000256" key="18">
    <source>
        <dbReference type="ARBA" id="ARBA00023288"/>
    </source>
</evidence>
<evidence type="ECO:0000313" key="26">
    <source>
        <dbReference type="Proteomes" id="UP000736164"/>
    </source>
</evidence>
<evidence type="ECO:0000256" key="10">
    <source>
        <dbReference type="ARBA" id="ARBA00022723"/>
    </source>
</evidence>
<dbReference type="InterPro" id="IPR000073">
    <property type="entry name" value="AB_hydrolase_1"/>
</dbReference>
<dbReference type="AlphaFoldDB" id="A0A8J7NLY9"/>
<protein>
    <recommendedName>
        <fullName evidence="23">Bifunctional epoxide hydrolase 2</fullName>
        <ecNumber evidence="22">3.1.3.76</ecNumber>
        <ecNumber evidence="6">3.3.2.10</ecNumber>
    </recommendedName>
</protein>
<evidence type="ECO:0000256" key="23">
    <source>
        <dbReference type="ARBA" id="ARBA00072563"/>
    </source>
</evidence>
<evidence type="ECO:0000256" key="15">
    <source>
        <dbReference type="ARBA" id="ARBA00023098"/>
    </source>
</evidence>
<dbReference type="GO" id="GO:0005777">
    <property type="term" value="C:peroxisome"/>
    <property type="evidence" value="ECO:0007669"/>
    <property type="project" value="UniProtKB-SubCell"/>
</dbReference>
<dbReference type="Proteomes" id="UP000736164">
    <property type="component" value="Unassembled WGS sequence"/>
</dbReference>
<keyword evidence="8" id="KW-0597">Phosphoprotein</keyword>
<dbReference type="InterPro" id="IPR023214">
    <property type="entry name" value="HAD_sf"/>
</dbReference>
<dbReference type="NCBIfam" id="TIGR02247">
    <property type="entry name" value="HAD-1A3-hyp"/>
    <property type="match status" value="1"/>
</dbReference>
<dbReference type="GO" id="GO:0033885">
    <property type="term" value="F:10-hydroxy-9-(phosphonooxy)octadecanoate phosphatase activity"/>
    <property type="evidence" value="ECO:0007669"/>
    <property type="project" value="UniProtKB-EC"/>
</dbReference>
<dbReference type="InterPro" id="IPR023198">
    <property type="entry name" value="PGP-like_dom2"/>
</dbReference>
<dbReference type="GO" id="GO:0046872">
    <property type="term" value="F:metal ion binding"/>
    <property type="evidence" value="ECO:0007669"/>
    <property type="project" value="UniProtKB-KW"/>
</dbReference>
<dbReference type="InterPro" id="IPR036412">
    <property type="entry name" value="HAD-like_sf"/>
</dbReference>
<name>A0A8J7NLY9_ATRSP</name>
<dbReference type="EC" id="3.3.2.10" evidence="6"/>
<dbReference type="InterPro" id="IPR029058">
    <property type="entry name" value="AB_hydrolase_fold"/>
</dbReference>
<dbReference type="InterPro" id="IPR011945">
    <property type="entry name" value="HAD-SF_ppase_IA/epoxid_hydro_N"/>
</dbReference>
<keyword evidence="13" id="KW-0460">Magnesium</keyword>
<dbReference type="PANTHER" id="PTHR43329">
    <property type="entry name" value="EPOXIDE HYDROLASE"/>
    <property type="match status" value="1"/>
</dbReference>
<evidence type="ECO:0000256" key="4">
    <source>
        <dbReference type="ARBA" id="ARBA00004496"/>
    </source>
</evidence>
<keyword evidence="9" id="KW-0216">Detoxification</keyword>
<comment type="catalytic activity">
    <reaction evidence="1">
        <text>an epoxide + H2O = an ethanediol</text>
        <dbReference type="Rhea" id="RHEA:19037"/>
        <dbReference type="ChEBI" id="CHEBI:15377"/>
        <dbReference type="ChEBI" id="CHEBI:32955"/>
        <dbReference type="ChEBI" id="CHEBI:140594"/>
        <dbReference type="EC" id="3.3.2.10"/>
    </reaction>
</comment>
<evidence type="ECO:0000256" key="9">
    <source>
        <dbReference type="ARBA" id="ARBA00022575"/>
    </source>
</evidence>
<keyword evidence="7" id="KW-0963">Cytoplasm</keyword>
<evidence type="ECO:0000256" key="3">
    <source>
        <dbReference type="ARBA" id="ARBA00004275"/>
    </source>
</evidence>
<dbReference type="InterPro" id="IPR000639">
    <property type="entry name" value="Epox_hydrolase-like"/>
</dbReference>
<dbReference type="GO" id="GO:0004301">
    <property type="term" value="F:epoxide hydrolase activity"/>
    <property type="evidence" value="ECO:0007669"/>
    <property type="project" value="UniProtKB-EC"/>
</dbReference>
<evidence type="ECO:0000256" key="19">
    <source>
        <dbReference type="ARBA" id="ARBA00038334"/>
    </source>
</evidence>
<keyword evidence="11" id="KW-0058">Aromatic hydrocarbons catabolism</keyword>
<comment type="catalytic activity">
    <reaction evidence="20">
        <text>(9S,10S)-10-hydroxy-9-(phosphooxy)octadecanoate + H2O = (9S,10S)-9,10-dihydroxyoctadecanoate + phosphate</text>
        <dbReference type="Rhea" id="RHEA:16537"/>
        <dbReference type="ChEBI" id="CHEBI:15377"/>
        <dbReference type="ChEBI" id="CHEBI:43474"/>
        <dbReference type="ChEBI" id="CHEBI:58796"/>
        <dbReference type="ChEBI" id="CHEBI:58797"/>
        <dbReference type="EC" id="3.1.3.76"/>
    </reaction>
</comment>
<comment type="cofactor">
    <cofactor evidence="2">
        <name>Mg(2+)</name>
        <dbReference type="ChEBI" id="CHEBI:18420"/>
    </cofactor>
</comment>
<dbReference type="FunFam" id="1.10.150.240:FF:000011">
    <property type="entry name" value="Bifunctional epoxide hydrolase 2"/>
    <property type="match status" value="1"/>
</dbReference>
<sequence>MSLRKVVLFDLGGVLVIPSLRQVFQRYAESIGLPRDFFQKTIVSGGPENAFFRAEKGQLTLTQMVSEFEAECQKSAASEGIPLPAQFSVRDLFEDFGKVGNINAPMLEAAIKLRSRGFTTCVLTNNWVDDSAQRGGMARTLSALSGHFDLIVESCRMGMRKPETSIYSFTLDKLQSKPQEVIFLDDIGANLKVARDLGMATILVEDTTEALKELQALSGVELLGQDEMVPSSIHPEEVSHGFVSIKPGVKTHYVEKGDGPPVLLCHGFPESWYSWRYQIPALADAGFRVLALDMKGYGDSTAPPDIEEYSQEELCKNLVTFLDKMAIPQVTLVGHDWGGSFVWNMAQCYPERVRAVASLNTPLFPVTPDANPMEKLKSLPIFDYQLYFQDPGVAEAELEKNLERTFKLIFVSYRDQDQGQTFVNPSNVRQRGGLLVGAPENPTRSSSLSEAALQYYVQQYKKSGFRGPLNWYRNIERNWRWLCSRPRSKIMIPALMVTAGKDRVLLPAFSSGMENLIPNLTRGHIEECGHWTQMERPAELNKILITWLKDVHQKASIPVKTKL</sequence>
<dbReference type="EMBL" id="JAAWVO010015230">
    <property type="protein sequence ID" value="MBN3314410.1"/>
    <property type="molecule type" value="Genomic_DNA"/>
</dbReference>
<proteinExistence type="inferred from homology"/>
<accession>A0A8J7NLY9</accession>
<keyword evidence="16" id="KW-0576">Peroxisome</keyword>
<evidence type="ECO:0000256" key="13">
    <source>
        <dbReference type="ARBA" id="ARBA00022842"/>
    </source>
</evidence>
<evidence type="ECO:0000256" key="16">
    <source>
        <dbReference type="ARBA" id="ARBA00023140"/>
    </source>
</evidence>
<dbReference type="EC" id="3.1.3.76" evidence="22"/>
<dbReference type="InterPro" id="IPR006439">
    <property type="entry name" value="HAD-SF_hydro_IA"/>
</dbReference>
<evidence type="ECO:0000256" key="20">
    <source>
        <dbReference type="ARBA" id="ARBA00051289"/>
    </source>
</evidence>
<evidence type="ECO:0000256" key="8">
    <source>
        <dbReference type="ARBA" id="ARBA00022553"/>
    </source>
</evidence>
<keyword evidence="12 25" id="KW-0378">Hydrolase</keyword>
<keyword evidence="14" id="KW-0007">Acetylation</keyword>
<dbReference type="Gene3D" id="3.40.50.1000">
    <property type="entry name" value="HAD superfamily/HAD-like"/>
    <property type="match status" value="1"/>
</dbReference>
<dbReference type="NCBIfam" id="TIGR01509">
    <property type="entry name" value="HAD-SF-IA-v3"/>
    <property type="match status" value="1"/>
</dbReference>
<keyword evidence="10" id="KW-0479">Metal-binding</keyword>
<dbReference type="SUPFAM" id="SSF56784">
    <property type="entry name" value="HAD-like"/>
    <property type="match status" value="1"/>
</dbReference>
<evidence type="ECO:0000256" key="22">
    <source>
        <dbReference type="ARBA" id="ARBA00066597"/>
    </source>
</evidence>
<evidence type="ECO:0000256" key="1">
    <source>
        <dbReference type="ARBA" id="ARBA00001268"/>
    </source>
</evidence>
<keyword evidence="26" id="KW-1185">Reference proteome</keyword>
<dbReference type="Pfam" id="PF00561">
    <property type="entry name" value="Abhydrolase_1"/>
    <property type="match status" value="1"/>
</dbReference>
<evidence type="ECO:0000256" key="12">
    <source>
        <dbReference type="ARBA" id="ARBA00022801"/>
    </source>
</evidence>
<dbReference type="Pfam" id="PF00702">
    <property type="entry name" value="Hydrolase"/>
    <property type="match status" value="1"/>
</dbReference>
<dbReference type="GO" id="GO:0006629">
    <property type="term" value="P:lipid metabolic process"/>
    <property type="evidence" value="ECO:0007669"/>
    <property type="project" value="UniProtKB-KW"/>
</dbReference>
<comment type="subcellular location">
    <subcellularLocation>
        <location evidence="4">Cytoplasm</location>
    </subcellularLocation>
    <subcellularLocation>
        <location evidence="3">Peroxisome</location>
    </subcellularLocation>
</comment>
<reference evidence="25" key="1">
    <citation type="journal article" date="2021" name="Cell">
        <title>Tracing the genetic footprints of vertebrate landing in non-teleost ray-finned fishes.</title>
        <authorList>
            <person name="Bi X."/>
            <person name="Wang K."/>
            <person name="Yang L."/>
            <person name="Pan H."/>
            <person name="Jiang H."/>
            <person name="Wei Q."/>
            <person name="Fang M."/>
            <person name="Yu H."/>
            <person name="Zhu C."/>
            <person name="Cai Y."/>
            <person name="He Y."/>
            <person name="Gan X."/>
            <person name="Zeng H."/>
            <person name="Yu D."/>
            <person name="Zhu Y."/>
            <person name="Jiang H."/>
            <person name="Qiu Q."/>
            <person name="Yang H."/>
            <person name="Zhang Y.E."/>
            <person name="Wang W."/>
            <person name="Zhu M."/>
            <person name="He S."/>
            <person name="Zhang G."/>
        </authorList>
    </citation>
    <scope>NUCLEOTIDE SEQUENCE</scope>
    <source>
        <strain evidence="25">Allg_001</strain>
    </source>
</reference>
<keyword evidence="15" id="KW-0443">Lipid metabolism</keyword>
<evidence type="ECO:0000256" key="5">
    <source>
        <dbReference type="ARBA" id="ARBA00011738"/>
    </source>
</evidence>
<keyword evidence="18" id="KW-0449">Lipoprotein</keyword>
<feature type="non-terminal residue" evidence="25">
    <location>
        <position position="563"/>
    </location>
</feature>
<feature type="domain" description="AB hydrolase-1" evidence="24">
    <location>
        <begin position="260"/>
        <end position="537"/>
    </location>
</feature>
<evidence type="ECO:0000256" key="17">
    <source>
        <dbReference type="ARBA" id="ARBA00023268"/>
    </source>
</evidence>
<dbReference type="GO" id="GO:0009636">
    <property type="term" value="P:response to toxic substance"/>
    <property type="evidence" value="ECO:0007669"/>
    <property type="project" value="UniProtKB-KW"/>
</dbReference>
<dbReference type="SFLD" id="SFLDG01129">
    <property type="entry name" value="C1.5:_HAD__Beta-PGM__Phosphata"/>
    <property type="match status" value="1"/>
</dbReference>
<evidence type="ECO:0000256" key="14">
    <source>
        <dbReference type="ARBA" id="ARBA00022990"/>
    </source>
</evidence>
<evidence type="ECO:0000313" key="25">
    <source>
        <dbReference type="EMBL" id="MBN3314410.1"/>
    </source>
</evidence>
<dbReference type="PRINTS" id="PR00111">
    <property type="entry name" value="ABHYDROLASE"/>
</dbReference>
<evidence type="ECO:0000256" key="21">
    <source>
        <dbReference type="ARBA" id="ARBA00052977"/>
    </source>
</evidence>
<dbReference type="Gene3D" id="3.40.50.1820">
    <property type="entry name" value="alpha/beta hydrolase"/>
    <property type="match status" value="1"/>
</dbReference>
<evidence type="ECO:0000256" key="6">
    <source>
        <dbReference type="ARBA" id="ARBA00013006"/>
    </source>
</evidence>
<dbReference type="SUPFAM" id="SSF53474">
    <property type="entry name" value="alpha/beta-Hydrolases"/>
    <property type="match status" value="1"/>
</dbReference>
<organism evidence="25 26">
    <name type="scientific">Atractosteus spatula</name>
    <name type="common">Alligator gar</name>
    <name type="synonym">Lepisosteus spatula</name>
    <dbReference type="NCBI Taxonomy" id="7917"/>
    <lineage>
        <taxon>Eukaryota</taxon>
        <taxon>Metazoa</taxon>
        <taxon>Chordata</taxon>
        <taxon>Craniata</taxon>
        <taxon>Vertebrata</taxon>
        <taxon>Euteleostomi</taxon>
        <taxon>Actinopterygii</taxon>
        <taxon>Neopterygii</taxon>
        <taxon>Holostei</taxon>
        <taxon>Semionotiformes</taxon>
        <taxon>Lepisosteidae</taxon>
        <taxon>Atractosteus</taxon>
    </lineage>
</organism>
<feature type="non-terminal residue" evidence="25">
    <location>
        <position position="1"/>
    </location>
</feature>